<organism evidence="2 3">
    <name type="scientific">Paspalum notatum var. saurae</name>
    <dbReference type="NCBI Taxonomy" id="547442"/>
    <lineage>
        <taxon>Eukaryota</taxon>
        <taxon>Viridiplantae</taxon>
        <taxon>Streptophyta</taxon>
        <taxon>Embryophyta</taxon>
        <taxon>Tracheophyta</taxon>
        <taxon>Spermatophyta</taxon>
        <taxon>Magnoliopsida</taxon>
        <taxon>Liliopsida</taxon>
        <taxon>Poales</taxon>
        <taxon>Poaceae</taxon>
        <taxon>PACMAD clade</taxon>
        <taxon>Panicoideae</taxon>
        <taxon>Andropogonodae</taxon>
        <taxon>Paspaleae</taxon>
        <taxon>Paspalinae</taxon>
        <taxon>Paspalum</taxon>
    </lineage>
</organism>
<proteinExistence type="predicted"/>
<name>A0AAQ3WVM7_PASNO</name>
<dbReference type="Pfam" id="PF03004">
    <property type="entry name" value="Transposase_24"/>
    <property type="match status" value="1"/>
</dbReference>
<sequence>MNVSDQSCDNSGHFEQLPVLEEEPTPKEHRKPTYGKGLNKLTKSMGHKLQPTFVQGKKRPEQPLQAAKLASESGIVVRDHMPIYTHWKLYKNIAKDHLKDHRSYLANRLEIDVDDPTTRDVCSDLLKSGVRQQRYRLKRKYFNGVPENEVLSNKPPGVSEVDWVKLVKKWSTPRDQETSKINKQNRKEVRLHQTTGSRSYIAQRFSMKVNGEEADSIDLFKSSHYSKNKGYSDLAQEAIDAMETARDQAVDEGEEPKSTNEIEEIDGLKKQVEEAKEANKKNEEQMSVFNSKQQRTDELLLRLISQSTIGSGSPNSQ</sequence>
<feature type="region of interest" description="Disordered" evidence="1">
    <location>
        <begin position="1"/>
        <end position="41"/>
    </location>
</feature>
<keyword evidence="3" id="KW-1185">Reference proteome</keyword>
<dbReference type="PANTHER" id="PTHR33063">
    <property type="entry name" value="OS02G0583500 PROTEIN"/>
    <property type="match status" value="1"/>
</dbReference>
<feature type="region of interest" description="Disordered" evidence="1">
    <location>
        <begin position="248"/>
        <end position="267"/>
    </location>
</feature>
<dbReference type="AlphaFoldDB" id="A0AAQ3WVM7"/>
<evidence type="ECO:0000313" key="2">
    <source>
        <dbReference type="EMBL" id="WVZ76062.1"/>
    </source>
</evidence>
<evidence type="ECO:0008006" key="4">
    <source>
        <dbReference type="Google" id="ProtNLM"/>
    </source>
</evidence>
<gene>
    <name evidence="2" type="ORF">U9M48_024064</name>
</gene>
<feature type="region of interest" description="Disordered" evidence="1">
    <location>
        <begin position="273"/>
        <end position="293"/>
    </location>
</feature>
<feature type="compositionally biased region" description="Basic and acidic residues" evidence="1">
    <location>
        <begin position="273"/>
        <end position="284"/>
    </location>
</feature>
<feature type="compositionally biased region" description="Polar residues" evidence="1">
    <location>
        <begin position="1"/>
        <end position="10"/>
    </location>
</feature>
<protein>
    <recommendedName>
        <fullName evidence="4">Transposase</fullName>
    </recommendedName>
</protein>
<reference evidence="2 3" key="1">
    <citation type="submission" date="2024-02" db="EMBL/GenBank/DDBJ databases">
        <title>High-quality chromosome-scale genome assembly of Pensacola bahiagrass (Paspalum notatum Flugge var. saurae).</title>
        <authorList>
            <person name="Vega J.M."/>
            <person name="Podio M."/>
            <person name="Orjuela J."/>
            <person name="Siena L.A."/>
            <person name="Pessino S.C."/>
            <person name="Combes M.C."/>
            <person name="Mariac C."/>
            <person name="Albertini E."/>
            <person name="Pupilli F."/>
            <person name="Ortiz J.P.A."/>
            <person name="Leblanc O."/>
        </authorList>
    </citation>
    <scope>NUCLEOTIDE SEQUENCE [LARGE SCALE GENOMIC DNA]</scope>
    <source>
        <strain evidence="2">R1</strain>
        <tissue evidence="2">Leaf</tissue>
    </source>
</reference>
<dbReference type="InterPro" id="IPR004252">
    <property type="entry name" value="Probable_transposase_24"/>
</dbReference>
<dbReference type="PANTHER" id="PTHR33063:SF16">
    <property type="entry name" value="OS02G0241300 PROTEIN"/>
    <property type="match status" value="1"/>
</dbReference>
<accession>A0AAQ3WVM7</accession>
<dbReference type="Proteomes" id="UP001341281">
    <property type="component" value="Chromosome 05"/>
</dbReference>
<evidence type="ECO:0000313" key="3">
    <source>
        <dbReference type="Proteomes" id="UP001341281"/>
    </source>
</evidence>
<evidence type="ECO:0000256" key="1">
    <source>
        <dbReference type="SAM" id="MobiDB-lite"/>
    </source>
</evidence>
<dbReference type="EMBL" id="CP144749">
    <property type="protein sequence ID" value="WVZ76062.1"/>
    <property type="molecule type" value="Genomic_DNA"/>
</dbReference>